<dbReference type="SUPFAM" id="SSF81383">
    <property type="entry name" value="F-box domain"/>
    <property type="match status" value="1"/>
</dbReference>
<keyword evidence="2" id="KW-0479">Metal-binding</keyword>
<feature type="compositionally biased region" description="Basic and acidic residues" evidence="3">
    <location>
        <begin position="141"/>
        <end position="154"/>
    </location>
</feature>
<dbReference type="PANTHER" id="PTHR16271:SF10">
    <property type="entry name" value="F-BOX ONLY PROTEIN 46"/>
    <property type="match status" value="1"/>
</dbReference>
<dbReference type="Pfam" id="PF12937">
    <property type="entry name" value="F-box-like"/>
    <property type="match status" value="1"/>
</dbReference>
<evidence type="ECO:0000313" key="5">
    <source>
        <dbReference type="Ensembl" id="ENSNMLP00000003391.1"/>
    </source>
</evidence>
<dbReference type="InterPro" id="IPR001810">
    <property type="entry name" value="F-box_dom"/>
</dbReference>
<name>A0A8C6SAE3_9GOBI</name>
<dbReference type="Ensembl" id="ENSNMLT00000003878.1">
    <property type="protein sequence ID" value="ENSNMLP00000003391.1"/>
    <property type="gene ID" value="ENSNMLG00000002319.1"/>
</dbReference>
<dbReference type="InterPro" id="IPR039594">
    <property type="entry name" value="FBXO34/46"/>
</dbReference>
<dbReference type="GO" id="GO:0008270">
    <property type="term" value="F:zinc ion binding"/>
    <property type="evidence" value="ECO:0007669"/>
    <property type="project" value="UniProtKB-KW"/>
</dbReference>
<dbReference type="AlphaFoldDB" id="A0A8C6SAE3"/>
<proteinExistence type="predicted"/>
<keyword evidence="2" id="KW-0862">Zinc</keyword>
<accession>A0A8C6SAE3</accession>
<organism evidence="5 6">
    <name type="scientific">Neogobius melanostomus</name>
    <name type="common">round goby</name>
    <dbReference type="NCBI Taxonomy" id="47308"/>
    <lineage>
        <taxon>Eukaryota</taxon>
        <taxon>Metazoa</taxon>
        <taxon>Chordata</taxon>
        <taxon>Craniata</taxon>
        <taxon>Vertebrata</taxon>
        <taxon>Euteleostomi</taxon>
        <taxon>Actinopterygii</taxon>
        <taxon>Neopterygii</taxon>
        <taxon>Teleostei</taxon>
        <taxon>Neoteleostei</taxon>
        <taxon>Acanthomorphata</taxon>
        <taxon>Gobiaria</taxon>
        <taxon>Gobiiformes</taxon>
        <taxon>Gobioidei</taxon>
        <taxon>Gobiidae</taxon>
        <taxon>Benthophilinae</taxon>
        <taxon>Neogobiini</taxon>
        <taxon>Neogobius</taxon>
    </lineage>
</organism>
<evidence type="ECO:0000256" key="1">
    <source>
        <dbReference type="ARBA" id="ARBA00022786"/>
    </source>
</evidence>
<protein>
    <submittedName>
        <fullName evidence="5">F-box protein 46</fullName>
    </submittedName>
</protein>
<evidence type="ECO:0000256" key="3">
    <source>
        <dbReference type="SAM" id="MobiDB-lite"/>
    </source>
</evidence>
<feature type="region of interest" description="Disordered" evidence="3">
    <location>
        <begin position="177"/>
        <end position="210"/>
    </location>
</feature>
<dbReference type="PROSITE" id="PS51113">
    <property type="entry name" value="ZF_BTK"/>
    <property type="match status" value="1"/>
</dbReference>
<dbReference type="PROSITE" id="PS50181">
    <property type="entry name" value="FBOX"/>
    <property type="match status" value="1"/>
</dbReference>
<evidence type="ECO:0000313" key="6">
    <source>
        <dbReference type="Proteomes" id="UP000694523"/>
    </source>
</evidence>
<keyword evidence="2" id="KW-0863">Zinc-finger</keyword>
<evidence type="ECO:0000259" key="4">
    <source>
        <dbReference type="PROSITE" id="PS50181"/>
    </source>
</evidence>
<dbReference type="Proteomes" id="UP000694523">
    <property type="component" value="Unplaced"/>
</dbReference>
<reference evidence="5" key="2">
    <citation type="submission" date="2025-09" db="UniProtKB">
        <authorList>
            <consortium name="Ensembl"/>
        </authorList>
    </citation>
    <scope>IDENTIFICATION</scope>
</reference>
<dbReference type="Gene3D" id="1.20.1280.50">
    <property type="match status" value="1"/>
</dbReference>
<dbReference type="GO" id="GO:0035556">
    <property type="term" value="P:intracellular signal transduction"/>
    <property type="evidence" value="ECO:0007669"/>
    <property type="project" value="InterPro"/>
</dbReference>
<feature type="domain" description="F-box" evidence="4">
    <location>
        <begin position="243"/>
        <end position="295"/>
    </location>
</feature>
<keyword evidence="6" id="KW-1185">Reference proteome</keyword>
<dbReference type="PANTHER" id="PTHR16271">
    <property type="entry name" value="F-BOX ONLY PROTEIN 34/46 FAMILY MEMBER"/>
    <property type="match status" value="1"/>
</dbReference>
<reference evidence="5" key="1">
    <citation type="submission" date="2025-08" db="UniProtKB">
        <authorList>
            <consortium name="Ensembl"/>
        </authorList>
    </citation>
    <scope>IDENTIFICATION</scope>
</reference>
<keyword evidence="1" id="KW-0833">Ubl conjugation pathway</keyword>
<dbReference type="InterPro" id="IPR036047">
    <property type="entry name" value="F-box-like_dom_sf"/>
</dbReference>
<dbReference type="InterPro" id="IPR001562">
    <property type="entry name" value="Znf_Btk_motif"/>
</dbReference>
<dbReference type="SMART" id="SM00256">
    <property type="entry name" value="FBOX"/>
    <property type="match status" value="1"/>
</dbReference>
<feature type="region of interest" description="Disordered" evidence="3">
    <location>
        <begin position="113"/>
        <end position="154"/>
    </location>
</feature>
<evidence type="ECO:0000256" key="2">
    <source>
        <dbReference type="PROSITE-ProRule" id="PRU00432"/>
    </source>
</evidence>
<sequence>MEDGRVLLDTWYVIKPGNTKEKIAFFVAHQFSGAGQARPSAMKVRASTSTAIPGTCTDSPALTQDPAPLSDLLSVAEMVALVEQRTTLALQGITDQELEEQQETCRVAQAIARFESRHRRRPKPEGGDSNADTNSPNASDAKAEHGAAEKKSRERVTGFHVEVVVTGAVDQCVFYGKDGTENSDDPPPGQLFFLHPAGNESARPESPIVTDDHGDSSLCRLYRHVSHDFLEIRFQIQRLLEPRQYMLLLPDHIMVNIFSYLPTRSLAALKCTCHYFKALIETYGVRAVDSRWTQDPLYRDDPCKQCKRQYERGDVSLCRWHPKPYHHDLPYGRSYWMCCRRTDKDTPGCRVGLHDNNWVQSTAEGAGLRARREERREEAR</sequence>